<sequence length="100" mass="10817">MKDSLVEIGDEGVGVGHLLWASIGEGGRWKNRGMGSVIFSWKISGKGSLEKPGNGVVGKTGERVIAINFPNLFDNNGKVTFIDKMEVLRELTDSLLTILD</sequence>
<protein>
    <submittedName>
        <fullName evidence="1">Uncharacterized protein</fullName>
    </submittedName>
</protein>
<accession>A0ACB8Y322</accession>
<reference evidence="1 2" key="2">
    <citation type="journal article" date="2022" name="Mol. Ecol. Resour.">
        <title>The genomes of chicory, endive, great burdock and yacon provide insights into Asteraceae paleo-polyploidization history and plant inulin production.</title>
        <authorList>
            <person name="Fan W."/>
            <person name="Wang S."/>
            <person name="Wang H."/>
            <person name="Wang A."/>
            <person name="Jiang F."/>
            <person name="Liu H."/>
            <person name="Zhao H."/>
            <person name="Xu D."/>
            <person name="Zhang Y."/>
        </authorList>
    </citation>
    <scope>NUCLEOTIDE SEQUENCE [LARGE SCALE GENOMIC DNA]</scope>
    <source>
        <strain evidence="2">cv. Niubang</strain>
    </source>
</reference>
<gene>
    <name evidence="1" type="ORF">L6452_37049</name>
</gene>
<dbReference type="Proteomes" id="UP001055879">
    <property type="component" value="Linkage Group LG14"/>
</dbReference>
<evidence type="ECO:0000313" key="1">
    <source>
        <dbReference type="EMBL" id="KAI3677779.1"/>
    </source>
</evidence>
<proteinExistence type="predicted"/>
<reference evidence="2" key="1">
    <citation type="journal article" date="2022" name="Mol. Ecol. Resour.">
        <title>The genomes of chicory, endive, great burdock and yacon provide insights into Asteraceae palaeo-polyploidization history and plant inulin production.</title>
        <authorList>
            <person name="Fan W."/>
            <person name="Wang S."/>
            <person name="Wang H."/>
            <person name="Wang A."/>
            <person name="Jiang F."/>
            <person name="Liu H."/>
            <person name="Zhao H."/>
            <person name="Xu D."/>
            <person name="Zhang Y."/>
        </authorList>
    </citation>
    <scope>NUCLEOTIDE SEQUENCE [LARGE SCALE GENOMIC DNA]</scope>
    <source>
        <strain evidence="2">cv. Niubang</strain>
    </source>
</reference>
<dbReference type="EMBL" id="CM042060">
    <property type="protein sequence ID" value="KAI3677779.1"/>
    <property type="molecule type" value="Genomic_DNA"/>
</dbReference>
<name>A0ACB8Y322_ARCLA</name>
<comment type="caution">
    <text evidence="1">The sequence shown here is derived from an EMBL/GenBank/DDBJ whole genome shotgun (WGS) entry which is preliminary data.</text>
</comment>
<organism evidence="1 2">
    <name type="scientific">Arctium lappa</name>
    <name type="common">Greater burdock</name>
    <name type="synonym">Lappa major</name>
    <dbReference type="NCBI Taxonomy" id="4217"/>
    <lineage>
        <taxon>Eukaryota</taxon>
        <taxon>Viridiplantae</taxon>
        <taxon>Streptophyta</taxon>
        <taxon>Embryophyta</taxon>
        <taxon>Tracheophyta</taxon>
        <taxon>Spermatophyta</taxon>
        <taxon>Magnoliopsida</taxon>
        <taxon>eudicotyledons</taxon>
        <taxon>Gunneridae</taxon>
        <taxon>Pentapetalae</taxon>
        <taxon>asterids</taxon>
        <taxon>campanulids</taxon>
        <taxon>Asterales</taxon>
        <taxon>Asteraceae</taxon>
        <taxon>Carduoideae</taxon>
        <taxon>Cardueae</taxon>
        <taxon>Arctiinae</taxon>
        <taxon>Arctium</taxon>
    </lineage>
</organism>
<keyword evidence="2" id="KW-1185">Reference proteome</keyword>
<evidence type="ECO:0000313" key="2">
    <source>
        <dbReference type="Proteomes" id="UP001055879"/>
    </source>
</evidence>